<evidence type="ECO:0000313" key="3">
    <source>
        <dbReference type="Proteomes" id="UP000002526"/>
    </source>
</evidence>
<sequence>MCGERKQIAGSYPTASDHLTRRQARVEIRLSVMLRGWRRGRVLQELRAAGARSGRERGSVHQATAARPGSAIRSQEQTRNLGRKVDPATAGDASDGAVLRLWRGLIDLQANLTDRPLRLGK</sequence>
<dbReference type="HOGENOM" id="CLU_2033600_0_0_5"/>
<protein>
    <submittedName>
        <fullName evidence="2">Blr8015 protein</fullName>
    </submittedName>
</protein>
<dbReference type="EMBL" id="BA000040">
    <property type="protein sequence ID" value="BAC53280.1"/>
    <property type="molecule type" value="Genomic_DNA"/>
</dbReference>
<keyword evidence="3" id="KW-1185">Reference proteome</keyword>
<dbReference type="InParanoid" id="Q89BY3"/>
<evidence type="ECO:0000256" key="1">
    <source>
        <dbReference type="SAM" id="MobiDB-lite"/>
    </source>
</evidence>
<dbReference type="AlphaFoldDB" id="Q89BY3"/>
<accession>Q89BY3</accession>
<gene>
    <name evidence="2" type="ordered locus">blr8015</name>
</gene>
<dbReference type="EnsemblBacteria" id="BAC53280">
    <property type="protein sequence ID" value="BAC53280"/>
    <property type="gene ID" value="BAC53280"/>
</dbReference>
<dbReference type="OrthoDB" id="10016656at2"/>
<name>Q89BY3_BRADU</name>
<proteinExistence type="predicted"/>
<dbReference type="KEGG" id="bja:blr8015"/>
<reference evidence="3" key="1">
    <citation type="journal article" date="2002" name="DNA Res.">
        <title>Complete genomic sequence of nitrogen-fixing symbiotic bacterium Bradyrhizobium japonicum USDA110.</title>
        <authorList>
            <person name="Kaneko T."/>
            <person name="Nakamura Y."/>
            <person name="Sato S."/>
            <person name="Minamisawa K."/>
            <person name="Uchiumi T."/>
            <person name="Sasamoto S."/>
            <person name="Watanabe A."/>
            <person name="Idesawa K."/>
            <person name="Iriguchi M."/>
            <person name="Kawashima K."/>
            <person name="Kohara M."/>
            <person name="Matsumoto M."/>
            <person name="Shimpo S."/>
            <person name="Tsuruoka H."/>
            <person name="Wada T."/>
            <person name="Yamada M."/>
            <person name="Tabata S."/>
        </authorList>
    </citation>
    <scope>NUCLEOTIDE SEQUENCE [LARGE SCALE GENOMIC DNA]</scope>
    <source>
        <strain evidence="3">JCM 10833 / BCRC 13528 / IAM 13628 / NBRC 14792 / USDA 110</strain>
    </source>
</reference>
<dbReference type="Proteomes" id="UP000002526">
    <property type="component" value="Chromosome"/>
</dbReference>
<feature type="region of interest" description="Disordered" evidence="1">
    <location>
        <begin position="50"/>
        <end position="92"/>
    </location>
</feature>
<evidence type="ECO:0000313" key="2">
    <source>
        <dbReference type="EMBL" id="BAC53280.1"/>
    </source>
</evidence>
<organism evidence="2 3">
    <name type="scientific">Bradyrhizobium diazoefficiens (strain JCM 10833 / BCRC 13528 / IAM 13628 / NBRC 14792 / USDA 110)</name>
    <dbReference type="NCBI Taxonomy" id="224911"/>
    <lineage>
        <taxon>Bacteria</taxon>
        <taxon>Pseudomonadati</taxon>
        <taxon>Pseudomonadota</taxon>
        <taxon>Alphaproteobacteria</taxon>
        <taxon>Hyphomicrobiales</taxon>
        <taxon>Nitrobacteraceae</taxon>
        <taxon>Bradyrhizobium</taxon>
    </lineage>
</organism>